<dbReference type="AlphaFoldDB" id="A0AAW0Q623"/>
<accession>A0AAW0Q623</accession>
<keyword evidence="2" id="KW-1185">Reference proteome</keyword>
<organism evidence="1 2">
    <name type="scientific">Apiospora kogelbergensis</name>
    <dbReference type="NCBI Taxonomy" id="1337665"/>
    <lineage>
        <taxon>Eukaryota</taxon>
        <taxon>Fungi</taxon>
        <taxon>Dikarya</taxon>
        <taxon>Ascomycota</taxon>
        <taxon>Pezizomycotina</taxon>
        <taxon>Sordariomycetes</taxon>
        <taxon>Xylariomycetidae</taxon>
        <taxon>Amphisphaeriales</taxon>
        <taxon>Apiosporaceae</taxon>
        <taxon>Apiospora</taxon>
    </lineage>
</organism>
<name>A0AAW0Q623_9PEZI</name>
<sequence>MKPILAAISEWAPFQLDALGLVTIFGAKEMNTSIGNLVHSWATEWLPILGSYAVANNELTTPEQGFVLYNITDGVMATDVAAWFTRWLMSFPPATLRPSSD</sequence>
<protein>
    <submittedName>
        <fullName evidence="1">Uncharacterized protein</fullName>
    </submittedName>
</protein>
<proteinExistence type="predicted"/>
<comment type="caution">
    <text evidence="1">The sequence shown here is derived from an EMBL/GenBank/DDBJ whole genome shotgun (WGS) entry which is preliminary data.</text>
</comment>
<gene>
    <name evidence="1" type="ORF">PG999_014083</name>
</gene>
<dbReference type="EMBL" id="JAQQWP010000011">
    <property type="protein sequence ID" value="KAK8096061.1"/>
    <property type="molecule type" value="Genomic_DNA"/>
</dbReference>
<evidence type="ECO:0000313" key="1">
    <source>
        <dbReference type="EMBL" id="KAK8096061.1"/>
    </source>
</evidence>
<evidence type="ECO:0000313" key="2">
    <source>
        <dbReference type="Proteomes" id="UP001392437"/>
    </source>
</evidence>
<dbReference type="Proteomes" id="UP001392437">
    <property type="component" value="Unassembled WGS sequence"/>
</dbReference>
<reference evidence="1 2" key="1">
    <citation type="submission" date="2023-01" db="EMBL/GenBank/DDBJ databases">
        <title>Analysis of 21 Apiospora genomes using comparative genomics revels a genus with tremendous synthesis potential of carbohydrate active enzymes and secondary metabolites.</title>
        <authorList>
            <person name="Sorensen T."/>
        </authorList>
    </citation>
    <scope>NUCLEOTIDE SEQUENCE [LARGE SCALE GENOMIC DNA]</scope>
    <source>
        <strain evidence="1 2">CBS 117206</strain>
    </source>
</reference>